<dbReference type="AlphaFoldDB" id="A0A543NKZ6"/>
<dbReference type="PANTHER" id="PTHR35526:SF3">
    <property type="entry name" value="ANTI-SIGMA-F FACTOR RSBW"/>
    <property type="match status" value="1"/>
</dbReference>
<evidence type="ECO:0000256" key="1">
    <source>
        <dbReference type="ARBA" id="ARBA00022527"/>
    </source>
</evidence>
<keyword evidence="3" id="KW-0418">Kinase</keyword>
<dbReference type="Pfam" id="PF13581">
    <property type="entry name" value="HATPase_c_2"/>
    <property type="match status" value="1"/>
</dbReference>
<keyword evidence="3" id="KW-0808">Transferase</keyword>
<organism evidence="3 4">
    <name type="scientific">Haloactinospora alba</name>
    <dbReference type="NCBI Taxonomy" id="405555"/>
    <lineage>
        <taxon>Bacteria</taxon>
        <taxon>Bacillati</taxon>
        <taxon>Actinomycetota</taxon>
        <taxon>Actinomycetes</taxon>
        <taxon>Streptosporangiales</taxon>
        <taxon>Nocardiopsidaceae</taxon>
        <taxon>Haloactinospora</taxon>
    </lineage>
</organism>
<dbReference type="InterPro" id="IPR036890">
    <property type="entry name" value="HATPase_C_sf"/>
</dbReference>
<dbReference type="Proteomes" id="UP000317422">
    <property type="component" value="Unassembled WGS sequence"/>
</dbReference>
<dbReference type="RefSeq" id="WP_141924014.1">
    <property type="nucleotide sequence ID" value="NZ_VFQC01000001.1"/>
</dbReference>
<dbReference type="PANTHER" id="PTHR35526">
    <property type="entry name" value="ANTI-SIGMA-F FACTOR RSBW-RELATED"/>
    <property type="match status" value="1"/>
</dbReference>
<name>A0A543NKZ6_9ACTN</name>
<feature type="domain" description="Histidine kinase/HSP90-like ATPase" evidence="2">
    <location>
        <begin position="53"/>
        <end position="151"/>
    </location>
</feature>
<evidence type="ECO:0000313" key="4">
    <source>
        <dbReference type="Proteomes" id="UP000317422"/>
    </source>
</evidence>
<keyword evidence="4" id="KW-1185">Reference proteome</keyword>
<accession>A0A543NKZ6</accession>
<comment type="caution">
    <text evidence="3">The sequence shown here is derived from an EMBL/GenBank/DDBJ whole genome shotgun (WGS) entry which is preliminary data.</text>
</comment>
<dbReference type="InterPro" id="IPR050267">
    <property type="entry name" value="Anti-sigma-factor_SerPK"/>
</dbReference>
<sequence length="180" mass="19878">MARLAPVPPMPEATVPLDLLIPAGHEYYFNRSPDRPYFSARRFTFRGSPVVMPLVRAFLDTCAAAQSEEYRYLFRLLGGELAANAITHTRSGEPGRTFTLKVRRGASRMEVVCRDGGTPGGEPRYLAAAVPHERLESESGRGLALVEQLASAWGDNAHPTLRRVWFCLDYDLTGSAWPAA</sequence>
<protein>
    <submittedName>
        <fullName evidence="3">Histidine kinase-like protein</fullName>
    </submittedName>
</protein>
<evidence type="ECO:0000313" key="3">
    <source>
        <dbReference type="EMBL" id="TQN32535.1"/>
    </source>
</evidence>
<evidence type="ECO:0000259" key="2">
    <source>
        <dbReference type="Pfam" id="PF13581"/>
    </source>
</evidence>
<dbReference type="InterPro" id="IPR003594">
    <property type="entry name" value="HATPase_dom"/>
</dbReference>
<dbReference type="EMBL" id="VFQC01000001">
    <property type="protein sequence ID" value="TQN32535.1"/>
    <property type="molecule type" value="Genomic_DNA"/>
</dbReference>
<dbReference type="OrthoDB" id="3423431at2"/>
<gene>
    <name evidence="3" type="ORF">FHX37_2505</name>
</gene>
<reference evidence="3 4" key="1">
    <citation type="submission" date="2019-06" db="EMBL/GenBank/DDBJ databases">
        <title>Sequencing the genomes of 1000 actinobacteria strains.</title>
        <authorList>
            <person name="Klenk H.-P."/>
        </authorList>
    </citation>
    <scope>NUCLEOTIDE SEQUENCE [LARGE SCALE GENOMIC DNA]</scope>
    <source>
        <strain evidence="3 4">DSM 45015</strain>
    </source>
</reference>
<dbReference type="CDD" id="cd16936">
    <property type="entry name" value="HATPase_RsbW-like"/>
    <property type="match status" value="1"/>
</dbReference>
<dbReference type="GO" id="GO:0004674">
    <property type="term" value="F:protein serine/threonine kinase activity"/>
    <property type="evidence" value="ECO:0007669"/>
    <property type="project" value="UniProtKB-KW"/>
</dbReference>
<proteinExistence type="predicted"/>
<dbReference type="Gene3D" id="3.30.565.10">
    <property type="entry name" value="Histidine kinase-like ATPase, C-terminal domain"/>
    <property type="match status" value="1"/>
</dbReference>
<dbReference type="SUPFAM" id="SSF55874">
    <property type="entry name" value="ATPase domain of HSP90 chaperone/DNA topoisomerase II/histidine kinase"/>
    <property type="match status" value="1"/>
</dbReference>
<keyword evidence="1" id="KW-0723">Serine/threonine-protein kinase</keyword>